<evidence type="ECO:0000313" key="3">
    <source>
        <dbReference type="Proteomes" id="UP000324222"/>
    </source>
</evidence>
<proteinExistence type="predicted"/>
<organism evidence="2 3">
    <name type="scientific">Portunus trituberculatus</name>
    <name type="common">Swimming crab</name>
    <name type="synonym">Neptunus trituberculatus</name>
    <dbReference type="NCBI Taxonomy" id="210409"/>
    <lineage>
        <taxon>Eukaryota</taxon>
        <taxon>Metazoa</taxon>
        <taxon>Ecdysozoa</taxon>
        <taxon>Arthropoda</taxon>
        <taxon>Crustacea</taxon>
        <taxon>Multicrustacea</taxon>
        <taxon>Malacostraca</taxon>
        <taxon>Eumalacostraca</taxon>
        <taxon>Eucarida</taxon>
        <taxon>Decapoda</taxon>
        <taxon>Pleocyemata</taxon>
        <taxon>Brachyura</taxon>
        <taxon>Eubrachyura</taxon>
        <taxon>Portunoidea</taxon>
        <taxon>Portunidae</taxon>
        <taxon>Portuninae</taxon>
        <taxon>Portunus</taxon>
    </lineage>
</organism>
<accession>A0A5B7EUG3</accession>
<evidence type="ECO:0000256" key="1">
    <source>
        <dbReference type="SAM" id="MobiDB-lite"/>
    </source>
</evidence>
<name>A0A5B7EUG3_PORTR</name>
<feature type="region of interest" description="Disordered" evidence="1">
    <location>
        <begin position="40"/>
        <end position="84"/>
    </location>
</feature>
<feature type="compositionally biased region" description="Basic and acidic residues" evidence="1">
    <location>
        <begin position="49"/>
        <end position="63"/>
    </location>
</feature>
<dbReference type="EMBL" id="VSRR010004038">
    <property type="protein sequence ID" value="MPC38321.1"/>
    <property type="molecule type" value="Genomic_DNA"/>
</dbReference>
<comment type="caution">
    <text evidence="2">The sequence shown here is derived from an EMBL/GenBank/DDBJ whole genome shotgun (WGS) entry which is preliminary data.</text>
</comment>
<dbReference type="Proteomes" id="UP000324222">
    <property type="component" value="Unassembled WGS sequence"/>
</dbReference>
<gene>
    <name evidence="2" type="ORF">E2C01_031825</name>
</gene>
<sequence length="135" mass="14871">MFNDGINKGCRQAVVTYKDTVKAPYWEVWCGGQARLRHDAAASRRQRKAGAESRGGSRDEIKHGVFKGAGRRQGGRREIERQGGFGEGVGWGTVGSRCTLRDAETLSRGGRRGALSGSRAVSYERLRRPWITAYA</sequence>
<keyword evidence="3" id="KW-1185">Reference proteome</keyword>
<evidence type="ECO:0000313" key="2">
    <source>
        <dbReference type="EMBL" id="MPC38321.1"/>
    </source>
</evidence>
<protein>
    <submittedName>
        <fullName evidence="2">Uncharacterized protein</fullName>
    </submittedName>
</protein>
<reference evidence="2 3" key="1">
    <citation type="submission" date="2019-05" db="EMBL/GenBank/DDBJ databases">
        <title>Another draft genome of Portunus trituberculatus and its Hox gene families provides insights of decapod evolution.</title>
        <authorList>
            <person name="Jeong J.-H."/>
            <person name="Song I."/>
            <person name="Kim S."/>
            <person name="Choi T."/>
            <person name="Kim D."/>
            <person name="Ryu S."/>
            <person name="Kim W."/>
        </authorList>
    </citation>
    <scope>NUCLEOTIDE SEQUENCE [LARGE SCALE GENOMIC DNA]</scope>
    <source>
        <tissue evidence="2">Muscle</tissue>
    </source>
</reference>
<dbReference type="AlphaFoldDB" id="A0A5B7EUG3"/>